<dbReference type="RefSeq" id="WP_114207799.1">
    <property type="nucleotide sequence ID" value="NZ_CP030840.1"/>
</dbReference>
<evidence type="ECO:0000313" key="3">
    <source>
        <dbReference type="Proteomes" id="UP000253606"/>
    </source>
</evidence>
<dbReference type="Proteomes" id="UP000253606">
    <property type="component" value="Chromosome"/>
</dbReference>
<feature type="signal peptide" evidence="1">
    <location>
        <begin position="1"/>
        <end position="18"/>
    </location>
</feature>
<sequence>MMKTWLLSVLLLSSSAFAQNFSGLWVVSGDVDDDSVTPACMLEQKGHILSGTCKLDGNRTAAAQGSVKGKQATWSYTTTYQNTPFKLTLSGIIGEDKLMQGTISIDPSGASGEFTAERQNH</sequence>
<keyword evidence="1" id="KW-0732">Signal</keyword>
<accession>A0A2Z5G240</accession>
<name>A0A2Z5G240_9BACT</name>
<evidence type="ECO:0000313" key="2">
    <source>
        <dbReference type="EMBL" id="AXC12646.1"/>
    </source>
</evidence>
<keyword evidence="3" id="KW-1185">Reference proteome</keyword>
<protein>
    <submittedName>
        <fullName evidence="2">Uncharacterized protein</fullName>
    </submittedName>
</protein>
<dbReference type="KEGG" id="abas:ACPOL_3357"/>
<dbReference type="AlphaFoldDB" id="A0A2Z5G240"/>
<organism evidence="2 3">
    <name type="scientific">Acidisarcina polymorpha</name>
    <dbReference type="NCBI Taxonomy" id="2211140"/>
    <lineage>
        <taxon>Bacteria</taxon>
        <taxon>Pseudomonadati</taxon>
        <taxon>Acidobacteriota</taxon>
        <taxon>Terriglobia</taxon>
        <taxon>Terriglobales</taxon>
        <taxon>Acidobacteriaceae</taxon>
        <taxon>Acidisarcina</taxon>
    </lineage>
</organism>
<evidence type="ECO:0000256" key="1">
    <source>
        <dbReference type="SAM" id="SignalP"/>
    </source>
</evidence>
<dbReference type="EMBL" id="CP030840">
    <property type="protein sequence ID" value="AXC12646.1"/>
    <property type="molecule type" value="Genomic_DNA"/>
</dbReference>
<feature type="chain" id="PRO_5016432192" evidence="1">
    <location>
        <begin position="19"/>
        <end position="121"/>
    </location>
</feature>
<proteinExistence type="predicted"/>
<gene>
    <name evidence="2" type="ORF">ACPOL_3357</name>
</gene>
<reference evidence="2 3" key="1">
    <citation type="journal article" date="2018" name="Front. Microbiol.">
        <title>Hydrolytic Capabilities as a Key to Environmental Success: Chitinolytic and Cellulolytic Acidobacteria From Acidic Sub-arctic Soils and Boreal Peatlands.</title>
        <authorList>
            <person name="Belova S.E."/>
            <person name="Ravin N.V."/>
            <person name="Pankratov T.A."/>
            <person name="Rakitin A.L."/>
            <person name="Ivanova A.A."/>
            <person name="Beletsky A.V."/>
            <person name="Mardanov A.V."/>
            <person name="Sinninghe Damste J.S."/>
            <person name="Dedysh S.N."/>
        </authorList>
    </citation>
    <scope>NUCLEOTIDE SEQUENCE [LARGE SCALE GENOMIC DNA]</scope>
    <source>
        <strain evidence="2 3">SBC82</strain>
    </source>
</reference>